<feature type="transmembrane region" description="Helical" evidence="10">
    <location>
        <begin position="79"/>
        <end position="100"/>
    </location>
</feature>
<dbReference type="FunFam" id="1.10.4160.10:FF:000002">
    <property type="entry name" value="Purine-cytosine permease fcyB"/>
    <property type="match status" value="1"/>
</dbReference>
<evidence type="ECO:0000313" key="11">
    <source>
        <dbReference type="EMBL" id="SLM39980.1"/>
    </source>
</evidence>
<comment type="subcellular location">
    <subcellularLocation>
        <location evidence="1">Membrane</location>
        <topology evidence="1">Multi-pass membrane protein</topology>
    </subcellularLocation>
</comment>
<evidence type="ECO:0000256" key="6">
    <source>
        <dbReference type="ARBA" id="ARBA00022989"/>
    </source>
</evidence>
<evidence type="ECO:0000256" key="5">
    <source>
        <dbReference type="ARBA" id="ARBA00022692"/>
    </source>
</evidence>
<dbReference type="Proteomes" id="UP000192927">
    <property type="component" value="Unassembled WGS sequence"/>
</dbReference>
<feature type="transmembrane region" description="Helical" evidence="10">
    <location>
        <begin position="410"/>
        <end position="432"/>
    </location>
</feature>
<feature type="transmembrane region" description="Helical" evidence="10">
    <location>
        <begin position="218"/>
        <end position="237"/>
    </location>
</feature>
<dbReference type="InterPro" id="IPR001248">
    <property type="entry name" value="Pur-cyt_permease"/>
</dbReference>
<evidence type="ECO:0000256" key="7">
    <source>
        <dbReference type="ARBA" id="ARBA00023136"/>
    </source>
</evidence>
<feature type="transmembrane region" description="Helical" evidence="10">
    <location>
        <begin position="257"/>
        <end position="277"/>
    </location>
</feature>
<evidence type="ECO:0000256" key="1">
    <source>
        <dbReference type="ARBA" id="ARBA00004141"/>
    </source>
</evidence>
<feature type="transmembrane region" description="Helical" evidence="10">
    <location>
        <begin position="378"/>
        <end position="398"/>
    </location>
</feature>
<evidence type="ECO:0000256" key="3">
    <source>
        <dbReference type="ARBA" id="ARBA00022448"/>
    </source>
</evidence>
<dbReference type="PANTHER" id="PTHR31806:SF7">
    <property type="entry name" value="TRANSPORTER, PUTATIVE (AFU_ORTHOLOGUE AFUA_2G04690)-RELATED"/>
    <property type="match status" value="1"/>
</dbReference>
<keyword evidence="4" id="KW-0597">Phosphoprotein</keyword>
<reference evidence="12" key="1">
    <citation type="submission" date="2017-03" db="EMBL/GenBank/DDBJ databases">
        <authorList>
            <person name="Sharma R."/>
            <person name="Thines M."/>
        </authorList>
    </citation>
    <scope>NUCLEOTIDE SEQUENCE [LARGE SCALE GENOMIC DNA]</scope>
</reference>
<feature type="transmembrane region" description="Helical" evidence="10">
    <location>
        <begin position="187"/>
        <end position="206"/>
    </location>
</feature>
<dbReference type="GO" id="GO:0005886">
    <property type="term" value="C:plasma membrane"/>
    <property type="evidence" value="ECO:0007669"/>
    <property type="project" value="TreeGrafter"/>
</dbReference>
<dbReference type="Gene3D" id="1.10.4160.10">
    <property type="entry name" value="Hydantoin permease"/>
    <property type="match status" value="1"/>
</dbReference>
<dbReference type="AlphaFoldDB" id="A0A1W5DAG3"/>
<keyword evidence="12" id="KW-1185">Reference proteome</keyword>
<name>A0A1W5DAG3_9LECA</name>
<feature type="transmembrane region" description="Helical" evidence="10">
    <location>
        <begin position="453"/>
        <end position="472"/>
    </location>
</feature>
<accession>A0A1W5DAG3</accession>
<evidence type="ECO:0000256" key="8">
    <source>
        <dbReference type="PIRNR" id="PIRNR002744"/>
    </source>
</evidence>
<dbReference type="PANTHER" id="PTHR31806">
    <property type="entry name" value="PURINE-CYTOSINE PERMEASE FCY2-RELATED"/>
    <property type="match status" value="1"/>
</dbReference>
<keyword evidence="7 8" id="KW-0472">Membrane</keyword>
<evidence type="ECO:0000256" key="2">
    <source>
        <dbReference type="ARBA" id="ARBA00008974"/>
    </source>
</evidence>
<keyword evidence="5 10" id="KW-0812">Transmembrane</keyword>
<organism evidence="11 12">
    <name type="scientific">Lasallia pustulata</name>
    <dbReference type="NCBI Taxonomy" id="136370"/>
    <lineage>
        <taxon>Eukaryota</taxon>
        <taxon>Fungi</taxon>
        <taxon>Dikarya</taxon>
        <taxon>Ascomycota</taxon>
        <taxon>Pezizomycotina</taxon>
        <taxon>Lecanoromycetes</taxon>
        <taxon>OSLEUM clade</taxon>
        <taxon>Umbilicariomycetidae</taxon>
        <taxon>Umbilicariales</taxon>
        <taxon>Umbilicariaceae</taxon>
        <taxon>Lasallia</taxon>
    </lineage>
</organism>
<evidence type="ECO:0000313" key="12">
    <source>
        <dbReference type="Proteomes" id="UP000192927"/>
    </source>
</evidence>
<dbReference type="GO" id="GO:0022857">
    <property type="term" value="F:transmembrane transporter activity"/>
    <property type="evidence" value="ECO:0007669"/>
    <property type="project" value="InterPro"/>
</dbReference>
<feature type="transmembrane region" description="Helical" evidence="10">
    <location>
        <begin position="345"/>
        <end position="366"/>
    </location>
</feature>
<dbReference type="Pfam" id="PF02133">
    <property type="entry name" value="Transp_cyt_pur"/>
    <property type="match status" value="1"/>
</dbReference>
<feature type="transmembrane region" description="Helical" evidence="10">
    <location>
        <begin position="155"/>
        <end position="181"/>
    </location>
</feature>
<feature type="region of interest" description="Disordered" evidence="9">
    <location>
        <begin position="1"/>
        <end position="35"/>
    </location>
</feature>
<feature type="transmembrane region" description="Helical" evidence="10">
    <location>
        <begin position="112"/>
        <end position="134"/>
    </location>
</feature>
<protein>
    <submittedName>
        <fullName evidence="11">Nucleoside transporter</fullName>
    </submittedName>
</protein>
<dbReference type="GO" id="GO:0015851">
    <property type="term" value="P:nucleobase transport"/>
    <property type="evidence" value="ECO:0007669"/>
    <property type="project" value="UniProtKB-ARBA"/>
</dbReference>
<sequence length="518" mass="56103">MEPMPISEKPVAETTIASDHSSNTSSTPTGTPPKHRGILGRLCYYEAVLDRKFGVEAQGPERVLPEDRKPEYETWSNQAVMALLWASGTMNLSCFTTGFLGWEFGLSLTQTILITIFGTLIGSAVTGWCATLGPGTGLRQVSISRYSFGWWPSKIIAFLNVVEQLGWSSVGCITGGLALSAVSDGRVNLVLGVVIIAVMGLCFSFIGLRAVLTYEKWAWIPFGIIFLVMYGEVGHYADIKSPAQVTGATESGLVLTLLGVVYGSSASWSSICSDYYVQYPVGTSKTKVFLLTTFGITIPTCIGMLMGCCVGSTMGINTEWADTYDSDGVGQLIQTILYPRGFAKFLLVILVLSGIGMNCIAIYSAALSIQQFARPLKAVPRFFWTLVVFIGILLIGIAGRNHLLVVLENFLALLGYWNTAFFAILFLEHYLFRGGSLANYDLEAWNTPSKMPIGIAGLTAFVLGIVGCILGMVQTWYIGVIAKNIGDDGGDIGNQLALVFTVAAYIPLRSLERRYIGR</sequence>
<dbReference type="PIRSF" id="PIRSF002744">
    <property type="entry name" value="Pur-cyt_permease"/>
    <property type="match status" value="1"/>
</dbReference>
<keyword evidence="3 8" id="KW-0813">Transport</keyword>
<evidence type="ECO:0000256" key="9">
    <source>
        <dbReference type="SAM" id="MobiDB-lite"/>
    </source>
</evidence>
<proteinExistence type="inferred from homology"/>
<dbReference type="InterPro" id="IPR026030">
    <property type="entry name" value="Pur-cyt_permease_Fcy2/21/22"/>
</dbReference>
<evidence type="ECO:0000256" key="4">
    <source>
        <dbReference type="ARBA" id="ARBA00022553"/>
    </source>
</evidence>
<keyword evidence="6 10" id="KW-1133">Transmembrane helix</keyword>
<dbReference type="GO" id="GO:0000329">
    <property type="term" value="C:fungal-type vacuole membrane"/>
    <property type="evidence" value="ECO:0007669"/>
    <property type="project" value="TreeGrafter"/>
</dbReference>
<comment type="similarity">
    <text evidence="2 8">Belongs to the purine-cytosine permease (2.A.39) family.</text>
</comment>
<evidence type="ECO:0000256" key="10">
    <source>
        <dbReference type="SAM" id="Phobius"/>
    </source>
</evidence>
<dbReference type="EMBL" id="FWEW01003608">
    <property type="protein sequence ID" value="SLM39980.1"/>
    <property type="molecule type" value="Genomic_DNA"/>
</dbReference>
<feature type="transmembrane region" description="Helical" evidence="10">
    <location>
        <begin position="289"/>
        <end position="316"/>
    </location>
</feature>